<reference evidence="4" key="1">
    <citation type="submission" date="2019-07" db="EMBL/GenBank/DDBJ databases">
        <title>Annotation for the trematode Paragonimus miyazaki's.</title>
        <authorList>
            <person name="Choi Y.-J."/>
        </authorList>
    </citation>
    <scope>NUCLEOTIDE SEQUENCE</scope>
    <source>
        <strain evidence="4">Japan</strain>
    </source>
</reference>
<evidence type="ECO:0000313" key="4">
    <source>
        <dbReference type="EMBL" id="KAF7233851.1"/>
    </source>
</evidence>
<gene>
    <name evidence="4" type="ORF">EG68_12614</name>
</gene>
<name>A0A8S9YC41_9TREM</name>
<keyword evidence="5" id="KW-1185">Reference proteome</keyword>
<dbReference type="AlphaFoldDB" id="A0A8S9YC41"/>
<sequence length="170" mass="19133">MNVDYYAHEVFIAAVERLANIGFPKFANEPNASEDDRKRELCAFLGNVAQKTGSGLMGLYHREEVEYERAGPNANAVINGVDDRTQYRVGESEVMFGPGTQNKGKVRFTSTPYHGRGPLELSWGYNYGDFSEAIFNDPQVLLDEPDKLLDDPVLGMSSAIWYRMTQPSWQ</sequence>
<dbReference type="GO" id="GO:0004568">
    <property type="term" value="F:chitinase activity"/>
    <property type="evidence" value="ECO:0007669"/>
    <property type="project" value="InterPro"/>
</dbReference>
<evidence type="ECO:0000313" key="5">
    <source>
        <dbReference type="Proteomes" id="UP000822476"/>
    </source>
</evidence>
<comment type="caution">
    <text evidence="4">The sequence shown here is derived from an EMBL/GenBank/DDBJ whole genome shotgun (WGS) entry which is preliminary data.</text>
</comment>
<dbReference type="GO" id="GO:0006032">
    <property type="term" value="P:chitin catabolic process"/>
    <property type="evidence" value="ECO:0007669"/>
    <property type="project" value="InterPro"/>
</dbReference>
<dbReference type="Pfam" id="PF00182">
    <property type="entry name" value="Glyco_hydro_19"/>
    <property type="match status" value="1"/>
</dbReference>
<accession>A0A8S9YC41</accession>
<dbReference type="EMBL" id="JTDE01018145">
    <property type="protein sequence ID" value="KAF7233851.1"/>
    <property type="molecule type" value="Genomic_DNA"/>
</dbReference>
<proteinExistence type="predicted"/>
<dbReference type="SUPFAM" id="SSF53955">
    <property type="entry name" value="Lysozyme-like"/>
    <property type="match status" value="1"/>
</dbReference>
<dbReference type="PANTHER" id="PTHR22595:SF79">
    <property type="entry name" value="CHITINASE 12"/>
    <property type="match status" value="1"/>
</dbReference>
<protein>
    <recommendedName>
        <fullName evidence="3">Glycoside hydrolase family 19 catalytic domain-containing protein</fullName>
    </recommendedName>
</protein>
<organism evidence="4 5">
    <name type="scientific">Paragonimus skrjabini miyazakii</name>
    <dbReference type="NCBI Taxonomy" id="59628"/>
    <lineage>
        <taxon>Eukaryota</taxon>
        <taxon>Metazoa</taxon>
        <taxon>Spiralia</taxon>
        <taxon>Lophotrochozoa</taxon>
        <taxon>Platyhelminthes</taxon>
        <taxon>Trematoda</taxon>
        <taxon>Digenea</taxon>
        <taxon>Plagiorchiida</taxon>
        <taxon>Troglotremata</taxon>
        <taxon>Troglotrematidae</taxon>
        <taxon>Paragonimus</taxon>
    </lineage>
</organism>
<dbReference type="PANTHER" id="PTHR22595">
    <property type="entry name" value="CHITINASE-RELATED"/>
    <property type="match status" value="1"/>
</dbReference>
<dbReference type="Gene3D" id="3.30.20.10">
    <property type="entry name" value="Endochitinase, domain 2"/>
    <property type="match status" value="1"/>
</dbReference>
<feature type="domain" description="Glycoside hydrolase family 19 catalytic" evidence="3">
    <location>
        <begin position="4"/>
        <end position="166"/>
    </location>
</feature>
<keyword evidence="2" id="KW-1015">Disulfide bond</keyword>
<dbReference type="OrthoDB" id="5985073at2759"/>
<keyword evidence="1" id="KW-0611">Plant defense</keyword>
<dbReference type="InterPro" id="IPR023346">
    <property type="entry name" value="Lysozyme-like_dom_sf"/>
</dbReference>
<dbReference type="Proteomes" id="UP000822476">
    <property type="component" value="Unassembled WGS sequence"/>
</dbReference>
<dbReference type="CDD" id="cd00325">
    <property type="entry name" value="chitinase_GH19"/>
    <property type="match status" value="1"/>
</dbReference>
<dbReference type="Gene3D" id="1.10.530.10">
    <property type="match status" value="1"/>
</dbReference>
<evidence type="ECO:0000259" key="3">
    <source>
        <dbReference type="Pfam" id="PF00182"/>
    </source>
</evidence>
<evidence type="ECO:0000256" key="1">
    <source>
        <dbReference type="ARBA" id="ARBA00022821"/>
    </source>
</evidence>
<dbReference type="InterPro" id="IPR000726">
    <property type="entry name" value="Glyco_hydro_19_cat"/>
</dbReference>
<evidence type="ECO:0000256" key="2">
    <source>
        <dbReference type="ARBA" id="ARBA00023157"/>
    </source>
</evidence>
<dbReference type="GO" id="GO:0016998">
    <property type="term" value="P:cell wall macromolecule catabolic process"/>
    <property type="evidence" value="ECO:0007669"/>
    <property type="project" value="InterPro"/>
</dbReference>
<dbReference type="GO" id="GO:0006952">
    <property type="term" value="P:defense response"/>
    <property type="evidence" value="ECO:0007669"/>
    <property type="project" value="UniProtKB-KW"/>
</dbReference>